<sequence length="637" mass="71967">MSNGTFVLYLLCAAAVLFLAHVVRAARWGILFPPKLIKRRFPLLLGLALGYVANAVVPWRLGELLRAWYASRKTSVRFAYVAATVVAERMSDLAVVAVLTGLLQLTGRAQGLPLVPVMAVVAFLAVLLFSLAVQRSERTRQRIWRLASIFNDRLRFKAVDFSWSLSELVVGGALLRARYLFSTVLMWALYLLSYYLFSQADATPFDRIFTSMLGTPLRPTMAELASGQVMHTAALAAFAGLPIVGVLAYGLLRQWPVVLNLMWKRRRLGLYNERTVSGGARKRFKADAEYDYFLASLFSGNNKAASRFGMQALDDGTVQKLYGGGSDAITALVEVQGQLLIRKFASGDAGAKLQQQQEWLVRHRVDDFPLVQVLGGHARPHAYYYDMPLVVPANDFFDFIHSNPTESSRVILGEVLERMSGLHQRNLLAQTPRETIAKYLRDKAIQNTAKILEFARSVLPEDDYQVNGQACSLKDWELLLDADWLSRQIQLEASTIVHGDLTIENIIVAPQVAQGWYIIDPNPDNVFNSPLIDWGKMLQSLHLGYEGMNRNYHCTLDGSSIRMAFTRSQAYTQLHQFVDGLLLERFGERGLREAYFHELVHYLRLVPYKIRQNRHKGLAFFACASVLLNEYRERWHD</sequence>
<reference evidence="7 8" key="1">
    <citation type="submission" date="2020-01" db="EMBL/GenBank/DDBJ databases">
        <title>Genome sequencing of strain KACC 21265.</title>
        <authorList>
            <person name="Heo J."/>
            <person name="Kim S.-J."/>
            <person name="Kim J.-S."/>
            <person name="Hong S.-B."/>
            <person name="Kwon S.-W."/>
        </authorList>
    </citation>
    <scope>NUCLEOTIDE SEQUENCE [LARGE SCALE GENOMIC DNA]</scope>
    <source>
        <strain evidence="7 8">KACC 21265</strain>
    </source>
</reference>
<keyword evidence="4 6" id="KW-1133">Transmembrane helix</keyword>
<feature type="transmembrane region" description="Helical" evidence="6">
    <location>
        <begin position="41"/>
        <end position="57"/>
    </location>
</feature>
<dbReference type="AlphaFoldDB" id="A0A857J111"/>
<protein>
    <submittedName>
        <fullName evidence="7">Phosphotransferase</fullName>
    </submittedName>
</protein>
<evidence type="ECO:0000256" key="4">
    <source>
        <dbReference type="ARBA" id="ARBA00022989"/>
    </source>
</evidence>
<dbReference type="PROSITE" id="PS00109">
    <property type="entry name" value="PROTEIN_KINASE_TYR"/>
    <property type="match status" value="1"/>
</dbReference>
<dbReference type="RefSeq" id="WP_160550289.1">
    <property type="nucleotide sequence ID" value="NZ_CP047650.1"/>
</dbReference>
<keyword evidence="3 6" id="KW-0812">Transmembrane</keyword>
<dbReference type="InterPro" id="IPR011009">
    <property type="entry name" value="Kinase-like_dom_sf"/>
</dbReference>
<accession>A0A857J111</accession>
<evidence type="ECO:0000256" key="3">
    <source>
        <dbReference type="ARBA" id="ARBA00022692"/>
    </source>
</evidence>
<evidence type="ECO:0000256" key="6">
    <source>
        <dbReference type="SAM" id="Phobius"/>
    </source>
</evidence>
<feature type="transmembrane region" description="Helical" evidence="6">
    <location>
        <begin position="179"/>
        <end position="197"/>
    </location>
</feature>
<proteinExistence type="predicted"/>
<comment type="subcellular location">
    <subcellularLocation>
        <location evidence="1">Cell membrane</location>
        <topology evidence="1">Multi-pass membrane protein</topology>
    </subcellularLocation>
</comment>
<evidence type="ECO:0000256" key="5">
    <source>
        <dbReference type="ARBA" id="ARBA00023136"/>
    </source>
</evidence>
<dbReference type="EMBL" id="CP047650">
    <property type="protein sequence ID" value="QHI96771.1"/>
    <property type="molecule type" value="Genomic_DNA"/>
</dbReference>
<keyword evidence="2" id="KW-1003">Cell membrane</keyword>
<evidence type="ECO:0000313" key="7">
    <source>
        <dbReference type="EMBL" id="QHI96771.1"/>
    </source>
</evidence>
<evidence type="ECO:0000313" key="8">
    <source>
        <dbReference type="Proteomes" id="UP000464787"/>
    </source>
</evidence>
<evidence type="ECO:0000256" key="1">
    <source>
        <dbReference type="ARBA" id="ARBA00004651"/>
    </source>
</evidence>
<dbReference type="Proteomes" id="UP000464787">
    <property type="component" value="Chromosome"/>
</dbReference>
<dbReference type="InterPro" id="IPR022791">
    <property type="entry name" value="L-PG_synthase/AglD"/>
</dbReference>
<gene>
    <name evidence="7" type="ORF">GT347_01455</name>
</gene>
<dbReference type="GO" id="GO:0005886">
    <property type="term" value="C:plasma membrane"/>
    <property type="evidence" value="ECO:0007669"/>
    <property type="project" value="UniProtKB-SubCell"/>
</dbReference>
<dbReference type="InterPro" id="IPR008266">
    <property type="entry name" value="Tyr_kinase_AS"/>
</dbReference>
<name>A0A857J111_9BURK</name>
<dbReference type="SUPFAM" id="SSF56112">
    <property type="entry name" value="Protein kinase-like (PK-like)"/>
    <property type="match status" value="1"/>
</dbReference>
<keyword evidence="7" id="KW-0808">Transferase</keyword>
<dbReference type="KEGG" id="xyk:GT347_01455"/>
<keyword evidence="8" id="KW-1185">Reference proteome</keyword>
<dbReference type="GO" id="GO:0004672">
    <property type="term" value="F:protein kinase activity"/>
    <property type="evidence" value="ECO:0007669"/>
    <property type="project" value="InterPro"/>
</dbReference>
<keyword evidence="5 6" id="KW-0472">Membrane</keyword>
<dbReference type="Pfam" id="PF03706">
    <property type="entry name" value="LPG_synthase_TM"/>
    <property type="match status" value="1"/>
</dbReference>
<evidence type="ECO:0000256" key="2">
    <source>
        <dbReference type="ARBA" id="ARBA00022475"/>
    </source>
</evidence>
<organism evidence="7 8">
    <name type="scientific">Xylophilus rhododendri</name>
    <dbReference type="NCBI Taxonomy" id="2697032"/>
    <lineage>
        <taxon>Bacteria</taxon>
        <taxon>Pseudomonadati</taxon>
        <taxon>Pseudomonadota</taxon>
        <taxon>Betaproteobacteria</taxon>
        <taxon>Burkholderiales</taxon>
        <taxon>Xylophilus</taxon>
    </lineage>
</organism>
<feature type="transmembrane region" description="Helical" evidence="6">
    <location>
        <begin position="114"/>
        <end position="133"/>
    </location>
</feature>
<feature type="transmembrane region" description="Helical" evidence="6">
    <location>
        <begin position="229"/>
        <end position="252"/>
    </location>
</feature>